<sequence length="204" mass="22957">MEEIGEDDFDSCESDFFSDNESKNPAEDLHFFSKITEELRTHFKRNSGKEDYCDDIYEDVYATPVSGSYSYWEDLIAEAQQRSRSSSMPQKTSKAKVFQTAPIPLSEFQCSCACSGHFNPTMDAGPLEELFKVLEPVHQDSSLQVSPATAAAAAPSLDPNPYWPENFELYAAPSHEMFCNPSLDDGYSDFSDIFHRWSTDGASY</sequence>
<feature type="compositionally biased region" description="Acidic residues" evidence="1">
    <location>
        <begin position="1"/>
        <end position="18"/>
    </location>
</feature>
<gene>
    <name evidence="2" type="primary">X975_04205</name>
    <name evidence="2" type="ORF">CDAR_6082</name>
</gene>
<dbReference type="AlphaFoldDB" id="A0AAV4SAG3"/>
<proteinExistence type="predicted"/>
<dbReference type="Proteomes" id="UP001054837">
    <property type="component" value="Unassembled WGS sequence"/>
</dbReference>
<keyword evidence="3" id="KW-1185">Reference proteome</keyword>
<evidence type="ECO:0000256" key="1">
    <source>
        <dbReference type="SAM" id="MobiDB-lite"/>
    </source>
</evidence>
<accession>A0AAV4SAG3</accession>
<evidence type="ECO:0000313" key="2">
    <source>
        <dbReference type="EMBL" id="GIY31170.1"/>
    </source>
</evidence>
<comment type="caution">
    <text evidence="2">The sequence shown here is derived from an EMBL/GenBank/DDBJ whole genome shotgun (WGS) entry which is preliminary data.</text>
</comment>
<dbReference type="EMBL" id="BPLQ01007615">
    <property type="protein sequence ID" value="GIY31170.1"/>
    <property type="molecule type" value="Genomic_DNA"/>
</dbReference>
<reference evidence="2 3" key="1">
    <citation type="submission" date="2021-06" db="EMBL/GenBank/DDBJ databases">
        <title>Caerostris darwini draft genome.</title>
        <authorList>
            <person name="Kono N."/>
            <person name="Arakawa K."/>
        </authorList>
    </citation>
    <scope>NUCLEOTIDE SEQUENCE [LARGE SCALE GENOMIC DNA]</scope>
</reference>
<name>A0AAV4SAG3_9ARAC</name>
<protein>
    <submittedName>
        <fullName evidence="2">Uncharacterized protein</fullName>
    </submittedName>
</protein>
<evidence type="ECO:0000313" key="3">
    <source>
        <dbReference type="Proteomes" id="UP001054837"/>
    </source>
</evidence>
<feature type="region of interest" description="Disordered" evidence="1">
    <location>
        <begin position="1"/>
        <end position="25"/>
    </location>
</feature>
<organism evidence="2 3">
    <name type="scientific">Caerostris darwini</name>
    <dbReference type="NCBI Taxonomy" id="1538125"/>
    <lineage>
        <taxon>Eukaryota</taxon>
        <taxon>Metazoa</taxon>
        <taxon>Ecdysozoa</taxon>
        <taxon>Arthropoda</taxon>
        <taxon>Chelicerata</taxon>
        <taxon>Arachnida</taxon>
        <taxon>Araneae</taxon>
        <taxon>Araneomorphae</taxon>
        <taxon>Entelegynae</taxon>
        <taxon>Araneoidea</taxon>
        <taxon>Araneidae</taxon>
        <taxon>Caerostris</taxon>
    </lineage>
</organism>